<dbReference type="InterPro" id="IPR011990">
    <property type="entry name" value="TPR-like_helical_dom_sf"/>
</dbReference>
<dbReference type="VEuPathDB" id="TriTrypDB:LMJLV39_150010000"/>
<organism evidence="2">
    <name type="scientific">Leishmania major</name>
    <dbReference type="NCBI Taxonomy" id="5664"/>
    <lineage>
        <taxon>Eukaryota</taxon>
        <taxon>Discoba</taxon>
        <taxon>Euglenozoa</taxon>
        <taxon>Kinetoplastea</taxon>
        <taxon>Metakinetoplastina</taxon>
        <taxon>Trypanosomatida</taxon>
        <taxon>Trypanosomatidae</taxon>
        <taxon>Leishmaniinae</taxon>
        <taxon>Leishmania</taxon>
    </lineage>
</organism>
<evidence type="ECO:0000256" key="1">
    <source>
        <dbReference type="SAM" id="MobiDB-lite"/>
    </source>
</evidence>
<evidence type="ECO:0000313" key="2">
    <source>
        <dbReference type="EMBL" id="AAY42352.1"/>
    </source>
</evidence>
<dbReference type="HOGENOM" id="CLU_433835_0_0_1"/>
<dbReference type="VEuPathDB" id="TriTrypDB:LMJSD75_150009900"/>
<reference evidence="2" key="1">
    <citation type="journal article" date="2006" name="Parasitology">
        <title>Approaches for the identification of potential excreted/secreted proteins of Leishmania major parasites.</title>
        <authorList>
            <person name="Chenik M."/>
            <person name="Lakhal S."/>
            <person name="Ben Khalef N."/>
            <person name="Zribi L."/>
            <person name="Louzir H."/>
            <person name="Dellagi K."/>
        </authorList>
    </citation>
    <scope>NUCLEOTIDE SEQUENCE</scope>
</reference>
<name>Q1X7J7_LEIMA</name>
<dbReference type="Gene3D" id="1.25.40.10">
    <property type="entry name" value="Tetratricopeptide repeat domain"/>
    <property type="match status" value="1"/>
</dbReference>
<keyword evidence="3" id="KW-0002">3D-structure</keyword>
<accession>Q1X7J7</accession>
<dbReference type="VEuPathDB" id="TriTrypDB:LmjF.15.0410"/>
<dbReference type="FunFam" id="1.25.40.10:FF:001410">
    <property type="entry name" value="Hypothetical_protein_-_conserved"/>
    <property type="match status" value="1"/>
</dbReference>
<dbReference type="EMBL" id="AY973972">
    <property type="protein sequence ID" value="AAY42352.1"/>
    <property type="molecule type" value="mRNA"/>
</dbReference>
<reference evidence="3" key="2">
    <citation type="journal article" date="2020" name="Proc. Natl. Acad. Sci. U.S.A.">
        <title>Structure of the mature kinetoplastids mitoribosome and insights into its large subunit biogenesis.</title>
        <authorList>
            <person name="Soufari H."/>
            <person name="Waltz F."/>
            <person name="Parrot C."/>
            <person name="Durrieu-Gaillard S."/>
            <person name="Bochler A."/>
            <person name="Kuhn L."/>
            <person name="Sissler M."/>
            <person name="Hashem Y."/>
        </authorList>
    </citation>
    <scope>STRUCTURE BY ELECTRON MICROSCOPY (3.90 ANGSTROMS)</scope>
</reference>
<evidence type="ECO:0007829" key="3">
    <source>
        <dbReference type="PDB" id="7ANE"/>
    </source>
</evidence>
<proteinExistence type="evidence at protein level"/>
<dbReference type="EMDB" id="EMD-11829"/>
<feature type="region of interest" description="Disordered" evidence="1">
    <location>
        <begin position="584"/>
        <end position="607"/>
    </location>
</feature>
<dbReference type="VEuPathDB" id="TriTrypDB:LMJFC_150010400"/>
<dbReference type="PDB" id="7ANE">
    <property type="method" value="EM"/>
    <property type="resolution" value="3.90 A"/>
    <property type="chains" value="af=1-835"/>
</dbReference>
<protein>
    <submittedName>
        <fullName evidence="2">Excreted/secreted protein 15</fullName>
    </submittedName>
</protein>
<dbReference type="AlphaFoldDB" id="Q1X7J7"/>
<sequence>MLFVLQCTAHTHTHTHTCRPQHLVAPLASLCRSLVVVSASLSPFHRPSLRVGHTVQCQARSHVSPLPTHLLFSSLALAACAHARRACRGAFSYLTATTITITVTTTFTTFFLFSVVLHPRFNGDRAAKAKTGKKMWRRSCCVLAPSIPRSVWDPAHYNENWVDSYSTSIADRRHWPAKKWSIGLEPRTPRDWLRFSYRNLAYAYNGALRACATFPEMLVYYKEMKQRGVKVDVDTLNALLSRAARYEHIQVDDVFLLFDELTALGARPDIASVETLHTVLEHAAHQPPEWRETRRRQLVELYQYLALEEIERLAPHRVDALLSAQIARLRGNLKQLNASLSPSVYRRYFAAIDLGETLIQEVHNFLWEYVGADHAAMDVPSLQLRIPFVASVMKRPLATADPAKVKATDFEDTDVCSVLLAAVERCVDGNFHDRRPVSERRMYLALLTMLTSSGVLYTADLMAQMMDVVKYSRDDRGRDRDAQRLLRYALRGSSAANDAAYRELWRAVAPPVDARVVGRYLASRDPWSPVHICYDRSFQFRAFPALQQITQSQCSSSSSSSSSSSTDAAAVAASTAAGAGSSSTAAAAAEPDEALEGVSAGPPPGTVAAKTAEALQQRWDDVRRLIDITGVLKPGAGLTSARTGSAAPTQEAAQQAMEVFTGAAAFLRGVATGCRYGELADALAIQAVGDGQQQHHHAPRATPLGGAAATAGAARSSSGNVNTELYAGGLDFDVWQRLMQCVQQLRQDMEQFMAQQYEAHGLQVEPEFECWEAMLVVLRCILDFCLVHTQQYGRTAGGGMAENLFLESAQLRAQLVEESRTRFNGRMRILWLQEV</sequence>